<keyword evidence="3" id="KW-1185">Reference proteome</keyword>
<feature type="region of interest" description="Disordered" evidence="1">
    <location>
        <begin position="1"/>
        <end position="33"/>
    </location>
</feature>
<organism evidence="2 3">
    <name type="scientific">Kwoniella mangroviensis CBS 10435</name>
    <dbReference type="NCBI Taxonomy" id="1331196"/>
    <lineage>
        <taxon>Eukaryota</taxon>
        <taxon>Fungi</taxon>
        <taxon>Dikarya</taxon>
        <taxon>Basidiomycota</taxon>
        <taxon>Agaricomycotina</taxon>
        <taxon>Tremellomycetes</taxon>
        <taxon>Tremellales</taxon>
        <taxon>Cryptococcaceae</taxon>
        <taxon>Kwoniella</taxon>
    </lineage>
</organism>
<reference evidence="3" key="2">
    <citation type="submission" date="2013-12" db="EMBL/GenBank/DDBJ databases">
        <title>Evolution of pathogenesis and genome organization in the Tremellales.</title>
        <authorList>
            <person name="Cuomo C."/>
            <person name="Litvintseva A."/>
            <person name="Heitman J."/>
            <person name="Chen Y."/>
            <person name="Sun S."/>
            <person name="Springer D."/>
            <person name="Dromer F."/>
            <person name="Young S."/>
            <person name="Zeng Q."/>
            <person name="Chapman S."/>
            <person name="Gujja S."/>
            <person name="Saif S."/>
            <person name="Birren B."/>
        </authorList>
    </citation>
    <scope>NUCLEOTIDE SEQUENCE [LARGE SCALE GENOMIC DNA]</scope>
    <source>
        <strain evidence="3">CBS 10435</strain>
    </source>
</reference>
<proteinExistence type="predicted"/>
<evidence type="ECO:0000313" key="2">
    <source>
        <dbReference type="EMBL" id="OCF56916.1"/>
    </source>
</evidence>
<name>A0A1B9IMT6_9TREE</name>
<evidence type="ECO:0000313" key="3">
    <source>
        <dbReference type="Proteomes" id="UP000092583"/>
    </source>
</evidence>
<gene>
    <name evidence="2" type="ORF">L486_05772</name>
</gene>
<evidence type="ECO:0000256" key="1">
    <source>
        <dbReference type="SAM" id="MobiDB-lite"/>
    </source>
</evidence>
<dbReference type="EMBL" id="KI669464">
    <property type="protein sequence ID" value="OCF56916.1"/>
    <property type="molecule type" value="Genomic_DNA"/>
</dbReference>
<protein>
    <submittedName>
        <fullName evidence="2">Uncharacterized protein</fullName>
    </submittedName>
</protein>
<feature type="region of interest" description="Disordered" evidence="1">
    <location>
        <begin position="248"/>
        <end position="303"/>
    </location>
</feature>
<dbReference type="OrthoDB" id="10645784at2759"/>
<sequence length="384" mass="43380">MSEPKSDINRTLPLRTSISSTTTDGSGLTESPVNPMITISPTDGPQKLAYLSPNGYDADEIPKISGLEAGFWDLSDERICRAPPIQHALFRTLTSNWTDDRKLLNRLDESEYDKCQKDFSTDLEGQMELCGLSRFDGNLLELCAGAKRTSLQYSDGHPDPAQWSIADNDFNSISHKVIEKNDKFGPIADSVFLVATSYRSDPAGQKYIDFANKLVVACQSEGSSVHRRLQSIKERVSNYQRYHEEILVTSSRHSQESERSHLRDPCQSRSTESYNTVERGRKLSISQGDNTKNPESRSRSRLRDIFNTDNLRRSTASLRDRSRSRSINHENHSLIALTQNTLKLTSDLQKGMDEMPSRLCQPLERLIDALMFEDGDEPDPIFIN</sequence>
<dbReference type="AlphaFoldDB" id="A0A1B9IMT6"/>
<accession>A0A1B9IMT6</accession>
<feature type="compositionally biased region" description="Polar residues" evidence="1">
    <location>
        <begin position="267"/>
        <end position="276"/>
    </location>
</feature>
<feature type="compositionally biased region" description="Basic and acidic residues" evidence="1">
    <location>
        <begin position="292"/>
        <end position="303"/>
    </location>
</feature>
<reference evidence="2 3" key="1">
    <citation type="submission" date="2013-07" db="EMBL/GenBank/DDBJ databases">
        <title>The Genome Sequence of Kwoniella mangroviensis CBS10435.</title>
        <authorList>
            <consortium name="The Broad Institute Genome Sequencing Platform"/>
            <person name="Cuomo C."/>
            <person name="Litvintseva A."/>
            <person name="Chen Y."/>
            <person name="Heitman J."/>
            <person name="Sun S."/>
            <person name="Springer D."/>
            <person name="Dromer F."/>
            <person name="Young S.K."/>
            <person name="Zeng Q."/>
            <person name="Gargeya S."/>
            <person name="Fitzgerald M."/>
            <person name="Abouelleil A."/>
            <person name="Alvarado L."/>
            <person name="Berlin A.M."/>
            <person name="Chapman S.B."/>
            <person name="Dewar J."/>
            <person name="Goldberg J."/>
            <person name="Griggs A."/>
            <person name="Gujja S."/>
            <person name="Hansen M."/>
            <person name="Howarth C."/>
            <person name="Imamovic A."/>
            <person name="Larimer J."/>
            <person name="McCowan C."/>
            <person name="Murphy C."/>
            <person name="Pearson M."/>
            <person name="Priest M."/>
            <person name="Roberts A."/>
            <person name="Saif S."/>
            <person name="Shea T."/>
            <person name="Sykes S."/>
            <person name="Wortman J."/>
            <person name="Nusbaum C."/>
            <person name="Birren B."/>
        </authorList>
    </citation>
    <scope>NUCLEOTIDE SEQUENCE [LARGE SCALE GENOMIC DNA]</scope>
    <source>
        <strain evidence="2 3">CBS 10435</strain>
    </source>
</reference>
<feature type="compositionally biased region" description="Basic and acidic residues" evidence="1">
    <location>
        <begin position="253"/>
        <end position="266"/>
    </location>
</feature>
<dbReference type="Proteomes" id="UP000092583">
    <property type="component" value="Unassembled WGS sequence"/>
</dbReference>
<feature type="compositionally biased region" description="Low complexity" evidence="1">
    <location>
        <begin position="16"/>
        <end position="31"/>
    </location>
</feature>